<dbReference type="PANTHER" id="PTHR20858">
    <property type="entry name" value="PHOSPHOMETHYLPYRIMIDINE KINASE"/>
    <property type="match status" value="1"/>
</dbReference>
<dbReference type="InterPro" id="IPR013749">
    <property type="entry name" value="PM/HMP-P_kinase-1"/>
</dbReference>
<protein>
    <recommendedName>
        <fullName evidence="7">Hydroxymethylpyrimidine/phosphomethylpyrimidine kinase</fullName>
        <ecNumber evidence="5">2.7.1.49</ecNumber>
        <ecNumber evidence="6">2.7.4.7</ecNumber>
    </recommendedName>
    <alternativeName>
        <fullName evidence="14">Hydroxymethylpyrimidine kinase</fullName>
    </alternativeName>
    <alternativeName>
        <fullName evidence="15">Hydroxymethylpyrimidine phosphate kinase</fullName>
    </alternativeName>
</protein>
<dbReference type="PANTHER" id="PTHR20858:SF17">
    <property type="entry name" value="HYDROXYMETHYLPYRIMIDINE_PHOSPHOMETHYLPYRIMIDINE KINASE THI20-RELATED"/>
    <property type="match status" value="1"/>
</dbReference>
<evidence type="ECO:0000256" key="8">
    <source>
        <dbReference type="ARBA" id="ARBA00022679"/>
    </source>
</evidence>
<dbReference type="GO" id="GO:0009228">
    <property type="term" value="P:thiamine biosynthetic process"/>
    <property type="evidence" value="ECO:0007669"/>
    <property type="project" value="UniProtKB-KW"/>
</dbReference>
<dbReference type="GO" id="GO:0008902">
    <property type="term" value="F:hydroxymethylpyrimidine kinase activity"/>
    <property type="evidence" value="ECO:0007669"/>
    <property type="project" value="UniProtKB-EC"/>
</dbReference>
<comment type="caution">
    <text evidence="17">The sequence shown here is derived from an EMBL/GenBank/DDBJ whole genome shotgun (WGS) entry which is preliminary data.</text>
</comment>
<name>A0A9D2SRW8_9FIRM</name>
<reference evidence="17" key="1">
    <citation type="journal article" date="2021" name="PeerJ">
        <title>Extensive microbial diversity within the chicken gut microbiome revealed by metagenomics and culture.</title>
        <authorList>
            <person name="Gilroy R."/>
            <person name="Ravi A."/>
            <person name="Getino M."/>
            <person name="Pursley I."/>
            <person name="Horton D.L."/>
            <person name="Alikhan N.F."/>
            <person name="Baker D."/>
            <person name="Gharbi K."/>
            <person name="Hall N."/>
            <person name="Watson M."/>
            <person name="Adriaenssens E.M."/>
            <person name="Foster-Nyarko E."/>
            <person name="Jarju S."/>
            <person name="Secka A."/>
            <person name="Antonio M."/>
            <person name="Oren A."/>
            <person name="Chaudhuri R.R."/>
            <person name="La Ragione R."/>
            <person name="Hildebrand F."/>
            <person name="Pallen M.J."/>
        </authorList>
    </citation>
    <scope>NUCLEOTIDE SEQUENCE</scope>
    <source>
        <strain evidence="17">USAMLcec2-132</strain>
    </source>
</reference>
<evidence type="ECO:0000313" key="17">
    <source>
        <dbReference type="EMBL" id="HJC24601.1"/>
    </source>
</evidence>
<dbReference type="FunFam" id="3.40.1190.20:FF:000003">
    <property type="entry name" value="Phosphomethylpyrimidine kinase ThiD"/>
    <property type="match status" value="1"/>
</dbReference>
<dbReference type="SUPFAM" id="SSF53613">
    <property type="entry name" value="Ribokinase-like"/>
    <property type="match status" value="1"/>
</dbReference>
<comment type="pathway">
    <text evidence="3">Cofactor biosynthesis; thiamine diphosphate biosynthesis; 4-amino-2-methyl-5-diphosphomethylpyrimidine from 5-amino-1-(5-phospho-D-ribosyl)imidazole: step 3/3.</text>
</comment>
<evidence type="ECO:0000256" key="13">
    <source>
        <dbReference type="ARBA" id="ARBA00037917"/>
    </source>
</evidence>
<dbReference type="CDD" id="cd01169">
    <property type="entry name" value="HMPP_kinase"/>
    <property type="match status" value="1"/>
</dbReference>
<evidence type="ECO:0000256" key="15">
    <source>
        <dbReference type="ARBA" id="ARBA00043176"/>
    </source>
</evidence>
<sequence>MKTALTIAGSDSSGGAGIQADIKTMTVNGVFAMSAVTALTAQNTTGVTGIMEVSPEFLKEQLDRVFTDIRPDAVKIGMVSSPGLIEAIADRLSLYGAQNIVVDPVMVATSGSRLISEDAVETLKNRLLPMADVLTPNIPEAEVLSGMQVKTPEDMERAAARIGEACRCAVLVKGGHQHNDANDLLYRDGSFRWFYGRRIDNPNTHGTGCTLSSAIAANLAKGFGLEEAVERAKAYLSGALAAMLDLGKGSGPMDHAFDINSIYREGPEK</sequence>
<evidence type="ECO:0000256" key="4">
    <source>
        <dbReference type="ARBA" id="ARBA00009879"/>
    </source>
</evidence>
<keyword evidence="9" id="KW-0547">Nucleotide-binding</keyword>
<dbReference type="AlphaFoldDB" id="A0A9D2SRW8"/>
<dbReference type="Pfam" id="PF08543">
    <property type="entry name" value="Phos_pyr_kin"/>
    <property type="match status" value="1"/>
</dbReference>
<evidence type="ECO:0000256" key="5">
    <source>
        <dbReference type="ARBA" id="ARBA00012135"/>
    </source>
</evidence>
<proteinExistence type="inferred from homology"/>
<feature type="domain" description="Pyridoxamine kinase/Phosphomethylpyrimidine kinase" evidence="16">
    <location>
        <begin position="11"/>
        <end position="254"/>
    </location>
</feature>
<evidence type="ECO:0000256" key="1">
    <source>
        <dbReference type="ARBA" id="ARBA00000151"/>
    </source>
</evidence>
<comment type="catalytic activity">
    <reaction evidence="2">
        <text>4-amino-2-methyl-5-(phosphooxymethyl)pyrimidine + ATP = 4-amino-2-methyl-5-(diphosphooxymethyl)pyrimidine + ADP</text>
        <dbReference type="Rhea" id="RHEA:19893"/>
        <dbReference type="ChEBI" id="CHEBI:30616"/>
        <dbReference type="ChEBI" id="CHEBI:57841"/>
        <dbReference type="ChEBI" id="CHEBI:58354"/>
        <dbReference type="ChEBI" id="CHEBI:456216"/>
        <dbReference type="EC" id="2.7.4.7"/>
    </reaction>
</comment>
<organism evidence="17 18">
    <name type="scientific">Candidatus Eisenbergiella merdavium</name>
    <dbReference type="NCBI Taxonomy" id="2838551"/>
    <lineage>
        <taxon>Bacteria</taxon>
        <taxon>Bacillati</taxon>
        <taxon>Bacillota</taxon>
        <taxon>Clostridia</taxon>
        <taxon>Lachnospirales</taxon>
        <taxon>Lachnospiraceae</taxon>
        <taxon>Eisenbergiella</taxon>
    </lineage>
</organism>
<dbReference type="InterPro" id="IPR004399">
    <property type="entry name" value="HMP/HMP-P_kinase_dom"/>
</dbReference>
<comment type="similarity">
    <text evidence="4">Belongs to the ThiD family.</text>
</comment>
<evidence type="ECO:0000256" key="14">
    <source>
        <dbReference type="ARBA" id="ARBA00042102"/>
    </source>
</evidence>
<evidence type="ECO:0000256" key="12">
    <source>
        <dbReference type="ARBA" id="ARBA00022977"/>
    </source>
</evidence>
<dbReference type="GO" id="GO:0005829">
    <property type="term" value="C:cytosol"/>
    <property type="evidence" value="ECO:0007669"/>
    <property type="project" value="TreeGrafter"/>
</dbReference>
<dbReference type="EMBL" id="DWWS01000045">
    <property type="protein sequence ID" value="HJC24601.1"/>
    <property type="molecule type" value="Genomic_DNA"/>
</dbReference>
<accession>A0A9D2SRW8</accession>
<keyword evidence="12" id="KW-0784">Thiamine biosynthesis</keyword>
<reference evidence="17" key="2">
    <citation type="submission" date="2021-04" db="EMBL/GenBank/DDBJ databases">
        <authorList>
            <person name="Gilroy R."/>
        </authorList>
    </citation>
    <scope>NUCLEOTIDE SEQUENCE</scope>
    <source>
        <strain evidence="17">USAMLcec2-132</strain>
    </source>
</reference>
<evidence type="ECO:0000256" key="11">
    <source>
        <dbReference type="ARBA" id="ARBA00022840"/>
    </source>
</evidence>
<dbReference type="Proteomes" id="UP000823891">
    <property type="component" value="Unassembled WGS sequence"/>
</dbReference>
<evidence type="ECO:0000256" key="9">
    <source>
        <dbReference type="ARBA" id="ARBA00022741"/>
    </source>
</evidence>
<dbReference type="NCBIfam" id="TIGR00097">
    <property type="entry name" value="HMP-P_kinase"/>
    <property type="match status" value="1"/>
</dbReference>
<keyword evidence="10 17" id="KW-0418">Kinase</keyword>
<evidence type="ECO:0000256" key="3">
    <source>
        <dbReference type="ARBA" id="ARBA00004769"/>
    </source>
</evidence>
<keyword evidence="8 17" id="KW-0808">Transferase</keyword>
<evidence type="ECO:0000256" key="7">
    <source>
        <dbReference type="ARBA" id="ARBA00019161"/>
    </source>
</evidence>
<evidence type="ECO:0000256" key="6">
    <source>
        <dbReference type="ARBA" id="ARBA00012963"/>
    </source>
</evidence>
<comment type="catalytic activity">
    <reaction evidence="1">
        <text>4-amino-5-hydroxymethyl-2-methylpyrimidine + ATP = 4-amino-2-methyl-5-(phosphooxymethyl)pyrimidine + ADP + H(+)</text>
        <dbReference type="Rhea" id="RHEA:23096"/>
        <dbReference type="ChEBI" id="CHEBI:15378"/>
        <dbReference type="ChEBI" id="CHEBI:16892"/>
        <dbReference type="ChEBI" id="CHEBI:30616"/>
        <dbReference type="ChEBI" id="CHEBI:58354"/>
        <dbReference type="ChEBI" id="CHEBI:456216"/>
        <dbReference type="EC" id="2.7.1.49"/>
    </reaction>
</comment>
<dbReference type="EC" id="2.7.4.7" evidence="6"/>
<comment type="pathway">
    <text evidence="13">Cofactor biosynthesis; thiamine diphosphate biosynthesis; 4-amino-2-methyl-5-diphosphomethylpyrimidine from 5-amino-1-(5-phospho-D-ribosyl)imidazole: step 2/3.</text>
</comment>
<evidence type="ECO:0000256" key="10">
    <source>
        <dbReference type="ARBA" id="ARBA00022777"/>
    </source>
</evidence>
<dbReference type="Gene3D" id="3.40.1190.20">
    <property type="match status" value="1"/>
</dbReference>
<gene>
    <name evidence="17" type="primary">thiD</name>
    <name evidence="17" type="ORF">H9761_12950</name>
</gene>
<dbReference type="GO" id="GO:0005524">
    <property type="term" value="F:ATP binding"/>
    <property type="evidence" value="ECO:0007669"/>
    <property type="project" value="UniProtKB-KW"/>
</dbReference>
<evidence type="ECO:0000313" key="18">
    <source>
        <dbReference type="Proteomes" id="UP000823891"/>
    </source>
</evidence>
<evidence type="ECO:0000259" key="16">
    <source>
        <dbReference type="Pfam" id="PF08543"/>
    </source>
</evidence>
<evidence type="ECO:0000256" key="2">
    <source>
        <dbReference type="ARBA" id="ARBA00000565"/>
    </source>
</evidence>
<keyword evidence="11" id="KW-0067">ATP-binding</keyword>
<dbReference type="InterPro" id="IPR029056">
    <property type="entry name" value="Ribokinase-like"/>
</dbReference>
<dbReference type="EC" id="2.7.1.49" evidence="5"/>
<dbReference type="GO" id="GO:0008972">
    <property type="term" value="F:phosphomethylpyrimidine kinase activity"/>
    <property type="evidence" value="ECO:0007669"/>
    <property type="project" value="UniProtKB-EC"/>
</dbReference>